<feature type="chain" id="PRO_5011459438" description="beta-lactamase" evidence="4">
    <location>
        <begin position="19"/>
        <end position="286"/>
    </location>
</feature>
<feature type="domain" description="Beta-lactamase class A catalytic" evidence="5">
    <location>
        <begin position="41"/>
        <end position="256"/>
    </location>
</feature>
<dbReference type="EC" id="3.5.2.6" evidence="3"/>
<comment type="catalytic activity">
    <reaction evidence="1">
        <text>a beta-lactam + H2O = a substituted beta-amino acid</text>
        <dbReference type="Rhea" id="RHEA:20401"/>
        <dbReference type="ChEBI" id="CHEBI:15377"/>
        <dbReference type="ChEBI" id="CHEBI:35627"/>
        <dbReference type="ChEBI" id="CHEBI:140347"/>
        <dbReference type="EC" id="3.5.2.6"/>
    </reaction>
</comment>
<dbReference type="Gene3D" id="3.40.710.10">
    <property type="entry name" value="DD-peptidase/beta-lactamase superfamily"/>
    <property type="match status" value="1"/>
</dbReference>
<dbReference type="InterPro" id="IPR000871">
    <property type="entry name" value="Beta-lactam_class-A"/>
</dbReference>
<evidence type="ECO:0000256" key="1">
    <source>
        <dbReference type="ARBA" id="ARBA00001526"/>
    </source>
</evidence>
<evidence type="ECO:0000259" key="5">
    <source>
        <dbReference type="Pfam" id="PF13354"/>
    </source>
</evidence>
<feature type="signal peptide" evidence="4">
    <location>
        <begin position="1"/>
        <end position="18"/>
    </location>
</feature>
<comment type="similarity">
    <text evidence="2">Belongs to the class-A beta-lactamase family.</text>
</comment>
<evidence type="ECO:0000313" key="6">
    <source>
        <dbReference type="EMBL" id="SFQ53112.1"/>
    </source>
</evidence>
<evidence type="ECO:0000313" key="7">
    <source>
        <dbReference type="Proteomes" id="UP000199031"/>
    </source>
</evidence>
<dbReference type="PANTHER" id="PTHR35333:SF3">
    <property type="entry name" value="BETA-LACTAMASE-TYPE TRANSPEPTIDASE FOLD CONTAINING PROTEIN"/>
    <property type="match status" value="1"/>
</dbReference>
<dbReference type="OrthoDB" id="1422836at2"/>
<dbReference type="STRING" id="1465490.SAMN05444277_11810"/>
<dbReference type="RefSeq" id="WP_090662906.1">
    <property type="nucleotide sequence ID" value="NZ_FOXQ01000018.1"/>
</dbReference>
<evidence type="ECO:0000256" key="4">
    <source>
        <dbReference type="SAM" id="SignalP"/>
    </source>
</evidence>
<dbReference type="PRINTS" id="PR00118">
    <property type="entry name" value="BLACTAMASEA"/>
</dbReference>
<protein>
    <recommendedName>
        <fullName evidence="3">beta-lactamase</fullName>
        <ecNumber evidence="3">3.5.2.6</ecNumber>
    </recommendedName>
</protein>
<dbReference type="InterPro" id="IPR012338">
    <property type="entry name" value="Beta-lactam/transpept-like"/>
</dbReference>
<name>A0A1I5Z9H0_9BACT</name>
<sequence>MKKIFVLALVLTCLISNAQKTDVKLQQQITELIKDFHGDIGIYVHDLKHHKTVSINADTVFPTASIVKISILAGIMNKIQHGELDYHQRLLYTDSLYYSEGDDILSNFKDSSTIELSKVMMLMLTISDNCASLWLQGLAGGGLTINALLDSLGYKNTRVNSRTPGRETYRSQYGWGQTTPREIATIMNDIVDKKIISTEASEKMLRLLGRQYWDEEALSQIPAGIFTADKNGAVDESRNEVLYVNCKNPYIFSIFTKNNKDTSWNADNEAWVLTRKLSALLWKHFN</sequence>
<proteinExistence type="inferred from homology"/>
<accession>A0A1I5Z9H0</accession>
<keyword evidence="4" id="KW-0732">Signal</keyword>
<dbReference type="Pfam" id="PF13354">
    <property type="entry name" value="Beta-lactamase2"/>
    <property type="match status" value="1"/>
</dbReference>
<dbReference type="EMBL" id="FOXQ01000018">
    <property type="protein sequence ID" value="SFQ53112.1"/>
    <property type="molecule type" value="Genomic_DNA"/>
</dbReference>
<dbReference type="AlphaFoldDB" id="A0A1I5Z9H0"/>
<dbReference type="GO" id="GO:0008800">
    <property type="term" value="F:beta-lactamase activity"/>
    <property type="evidence" value="ECO:0007669"/>
    <property type="project" value="UniProtKB-EC"/>
</dbReference>
<dbReference type="InterPro" id="IPR045155">
    <property type="entry name" value="Beta-lactam_cat"/>
</dbReference>
<dbReference type="Proteomes" id="UP000199031">
    <property type="component" value="Unassembled WGS sequence"/>
</dbReference>
<dbReference type="SUPFAM" id="SSF56601">
    <property type="entry name" value="beta-lactamase/transpeptidase-like"/>
    <property type="match status" value="1"/>
</dbReference>
<evidence type="ECO:0000256" key="2">
    <source>
        <dbReference type="ARBA" id="ARBA00009009"/>
    </source>
</evidence>
<dbReference type="PANTHER" id="PTHR35333">
    <property type="entry name" value="BETA-LACTAMASE"/>
    <property type="match status" value="1"/>
</dbReference>
<evidence type="ECO:0000256" key="3">
    <source>
        <dbReference type="ARBA" id="ARBA00012865"/>
    </source>
</evidence>
<keyword evidence="7" id="KW-1185">Reference proteome</keyword>
<dbReference type="GO" id="GO:0030655">
    <property type="term" value="P:beta-lactam antibiotic catabolic process"/>
    <property type="evidence" value="ECO:0007669"/>
    <property type="project" value="InterPro"/>
</dbReference>
<gene>
    <name evidence="6" type="ORF">SAMN05444277_11810</name>
</gene>
<organism evidence="6 7">
    <name type="scientific">Parafilimonas terrae</name>
    <dbReference type="NCBI Taxonomy" id="1465490"/>
    <lineage>
        <taxon>Bacteria</taxon>
        <taxon>Pseudomonadati</taxon>
        <taxon>Bacteroidota</taxon>
        <taxon>Chitinophagia</taxon>
        <taxon>Chitinophagales</taxon>
        <taxon>Chitinophagaceae</taxon>
        <taxon>Parafilimonas</taxon>
    </lineage>
</organism>
<dbReference type="GO" id="GO:0046677">
    <property type="term" value="P:response to antibiotic"/>
    <property type="evidence" value="ECO:0007669"/>
    <property type="project" value="InterPro"/>
</dbReference>
<reference evidence="6 7" key="1">
    <citation type="submission" date="2016-10" db="EMBL/GenBank/DDBJ databases">
        <authorList>
            <person name="de Groot N.N."/>
        </authorList>
    </citation>
    <scope>NUCLEOTIDE SEQUENCE [LARGE SCALE GENOMIC DNA]</scope>
    <source>
        <strain evidence="6 7">DSM 28286</strain>
    </source>
</reference>